<proteinExistence type="predicted"/>
<evidence type="ECO:0000313" key="2">
    <source>
        <dbReference type="Proteomes" id="UP000054928"/>
    </source>
</evidence>
<dbReference type="Proteomes" id="UP000054928">
    <property type="component" value="Unassembled WGS sequence"/>
</dbReference>
<dbReference type="AlphaFoldDB" id="A0A0P1AS93"/>
<name>A0A0P1AS93_PLAHL</name>
<keyword evidence="2" id="KW-1185">Reference proteome</keyword>
<dbReference type="RefSeq" id="XP_024580917.1">
    <property type="nucleotide sequence ID" value="XM_024730662.1"/>
</dbReference>
<organism evidence="1 2">
    <name type="scientific">Plasmopara halstedii</name>
    <name type="common">Downy mildew of sunflower</name>
    <dbReference type="NCBI Taxonomy" id="4781"/>
    <lineage>
        <taxon>Eukaryota</taxon>
        <taxon>Sar</taxon>
        <taxon>Stramenopiles</taxon>
        <taxon>Oomycota</taxon>
        <taxon>Peronosporomycetes</taxon>
        <taxon>Peronosporales</taxon>
        <taxon>Peronosporaceae</taxon>
        <taxon>Plasmopara</taxon>
    </lineage>
</organism>
<sequence>MDIGVYYPIFHTEAGLTAQRHAITFYVQVSKMSTQHREASNTLFRARNNCSLPKQGGRLDLS</sequence>
<dbReference type="GeneID" id="36395958"/>
<protein>
    <submittedName>
        <fullName evidence="1">Uncharacterized protein</fullName>
    </submittedName>
</protein>
<accession>A0A0P1AS93</accession>
<evidence type="ECO:0000313" key="1">
    <source>
        <dbReference type="EMBL" id="CEG44548.1"/>
    </source>
</evidence>
<dbReference type="EMBL" id="CCYD01001204">
    <property type="protein sequence ID" value="CEG44548.1"/>
    <property type="molecule type" value="Genomic_DNA"/>
</dbReference>
<reference evidence="2" key="1">
    <citation type="submission" date="2014-09" db="EMBL/GenBank/DDBJ databases">
        <authorList>
            <person name="Sharma Rahul"/>
            <person name="Thines Marco"/>
        </authorList>
    </citation>
    <scope>NUCLEOTIDE SEQUENCE [LARGE SCALE GENOMIC DNA]</scope>
</reference>